<feature type="transmembrane region" description="Helical" evidence="1">
    <location>
        <begin position="28"/>
        <end position="46"/>
    </location>
</feature>
<sequence>MLHVSNGNSHHFADYLQCSLVVHHPTRILLLLVVFLLYFPPIVVDLQDHMYCLLVSDGCVVHFADCLQGFVDPPSRQEM</sequence>
<evidence type="ECO:0000313" key="2">
    <source>
        <dbReference type="EMBL" id="WMV08576.1"/>
    </source>
</evidence>
<keyword evidence="1" id="KW-0812">Transmembrane</keyword>
<protein>
    <submittedName>
        <fullName evidence="2">Uncharacterized protein</fullName>
    </submittedName>
</protein>
<keyword evidence="1" id="KW-0472">Membrane</keyword>
<keyword evidence="3" id="KW-1185">Reference proteome</keyword>
<evidence type="ECO:0000256" key="1">
    <source>
        <dbReference type="SAM" id="Phobius"/>
    </source>
</evidence>
<reference evidence="2" key="1">
    <citation type="submission" date="2023-08" db="EMBL/GenBank/DDBJ databases">
        <title>A de novo genome assembly of Solanum verrucosum Schlechtendal, a Mexican diploid species geographically isolated from the other diploid A-genome species in potato relatives.</title>
        <authorList>
            <person name="Hosaka K."/>
        </authorList>
    </citation>
    <scope>NUCLEOTIDE SEQUENCE</scope>
    <source>
        <tissue evidence="2">Young leaves</tissue>
    </source>
</reference>
<gene>
    <name evidence="2" type="ORF">MTR67_001961</name>
</gene>
<organism evidence="2 3">
    <name type="scientific">Solanum verrucosum</name>
    <dbReference type="NCBI Taxonomy" id="315347"/>
    <lineage>
        <taxon>Eukaryota</taxon>
        <taxon>Viridiplantae</taxon>
        <taxon>Streptophyta</taxon>
        <taxon>Embryophyta</taxon>
        <taxon>Tracheophyta</taxon>
        <taxon>Spermatophyta</taxon>
        <taxon>Magnoliopsida</taxon>
        <taxon>eudicotyledons</taxon>
        <taxon>Gunneridae</taxon>
        <taxon>Pentapetalae</taxon>
        <taxon>asterids</taxon>
        <taxon>lamiids</taxon>
        <taxon>Solanales</taxon>
        <taxon>Solanaceae</taxon>
        <taxon>Solanoideae</taxon>
        <taxon>Solaneae</taxon>
        <taxon>Solanum</taxon>
    </lineage>
</organism>
<proteinExistence type="predicted"/>
<accession>A0AAF0PTS6</accession>
<keyword evidence="1" id="KW-1133">Transmembrane helix</keyword>
<name>A0AAF0PTS6_SOLVR</name>
<dbReference type="AlphaFoldDB" id="A0AAF0PTS6"/>
<dbReference type="EMBL" id="CP133612">
    <property type="protein sequence ID" value="WMV08576.1"/>
    <property type="molecule type" value="Genomic_DNA"/>
</dbReference>
<dbReference type="Proteomes" id="UP001234989">
    <property type="component" value="Chromosome 1"/>
</dbReference>
<evidence type="ECO:0000313" key="3">
    <source>
        <dbReference type="Proteomes" id="UP001234989"/>
    </source>
</evidence>